<evidence type="ECO:0000256" key="1">
    <source>
        <dbReference type="SAM" id="MobiDB-lite"/>
    </source>
</evidence>
<proteinExistence type="predicted"/>
<organism evidence="2 3">
    <name type="scientific">Rhizobium herbae</name>
    <dbReference type="NCBI Taxonomy" id="508661"/>
    <lineage>
        <taxon>Bacteria</taxon>
        <taxon>Pseudomonadati</taxon>
        <taxon>Pseudomonadota</taxon>
        <taxon>Alphaproteobacteria</taxon>
        <taxon>Hyphomicrobiales</taxon>
        <taxon>Rhizobiaceae</taxon>
        <taxon>Rhizobium/Agrobacterium group</taxon>
        <taxon>Rhizobium</taxon>
    </lineage>
</organism>
<gene>
    <name evidence="2" type="ORF">J2Z75_001682</name>
</gene>
<feature type="compositionally biased region" description="Acidic residues" evidence="1">
    <location>
        <begin position="63"/>
        <end position="76"/>
    </location>
</feature>
<accession>A0ABS4EK19</accession>
<evidence type="ECO:0000313" key="3">
    <source>
        <dbReference type="Proteomes" id="UP000823786"/>
    </source>
</evidence>
<dbReference type="RefSeq" id="WP_209850329.1">
    <property type="nucleotide sequence ID" value="NZ_JAGGJV010000002.1"/>
</dbReference>
<feature type="region of interest" description="Disordered" evidence="1">
    <location>
        <begin position="245"/>
        <end position="281"/>
    </location>
</feature>
<dbReference type="SUPFAM" id="SSF50199">
    <property type="entry name" value="Staphylococcal nuclease"/>
    <property type="match status" value="1"/>
</dbReference>
<name>A0ABS4EK19_9HYPH</name>
<evidence type="ECO:0008006" key="4">
    <source>
        <dbReference type="Google" id="ProtNLM"/>
    </source>
</evidence>
<dbReference type="InterPro" id="IPR035437">
    <property type="entry name" value="SNase_OB-fold_sf"/>
</dbReference>
<keyword evidence="3" id="KW-1185">Reference proteome</keyword>
<dbReference type="Proteomes" id="UP000823786">
    <property type="component" value="Unassembled WGS sequence"/>
</dbReference>
<dbReference type="EMBL" id="JAGGJV010000002">
    <property type="protein sequence ID" value="MBP1858186.1"/>
    <property type="molecule type" value="Genomic_DNA"/>
</dbReference>
<comment type="caution">
    <text evidence="2">The sequence shown here is derived from an EMBL/GenBank/DDBJ whole genome shotgun (WGS) entry which is preliminary data.</text>
</comment>
<reference evidence="2 3" key="1">
    <citation type="submission" date="2021-03" db="EMBL/GenBank/DDBJ databases">
        <title>Genomic Encyclopedia of Type Strains, Phase IV (KMG-IV): sequencing the most valuable type-strain genomes for metagenomic binning, comparative biology and taxonomic classification.</title>
        <authorList>
            <person name="Goeker M."/>
        </authorList>
    </citation>
    <scope>NUCLEOTIDE SEQUENCE [LARGE SCALE GENOMIC DNA]</scope>
    <source>
        <strain evidence="2 3">DSM 26427</strain>
    </source>
</reference>
<feature type="region of interest" description="Disordered" evidence="1">
    <location>
        <begin position="36"/>
        <end position="88"/>
    </location>
</feature>
<protein>
    <recommendedName>
        <fullName evidence="4">Thermonuclease family protein</fullName>
    </recommendedName>
</protein>
<sequence>MKRHLLTAGGGIAGIFLTIALLMSGASAIQGRQSAATPEFTLETPDLADVPDLGGDGMNTGDEQTDNSETVPDDPAESGMIEPQNKSVRDIAPEQFGLPDEVTAQPLERIEPRTPLSEPVARPEPVPLVLRHPVALSAGLIQFGDRLLQLDGLTPQKAERVCGEAGKTWPCGVVARTAFRNFLRARALLCNVPKNGWQGTLTAACSVNNTDPALWLAENGWAEAQPGSPLEDKVDAARKSRLGFFGDDPRDFSTTPMPLDETAVPGGMDVPEATDTIEQGL</sequence>
<evidence type="ECO:0000313" key="2">
    <source>
        <dbReference type="EMBL" id="MBP1858186.1"/>
    </source>
</evidence>